<evidence type="ECO:0000256" key="6">
    <source>
        <dbReference type="ARBA" id="ARBA00022842"/>
    </source>
</evidence>
<dbReference type="Pfam" id="PF04029">
    <property type="entry name" value="2-ph_phosp"/>
    <property type="match status" value="1"/>
</dbReference>
<evidence type="ECO:0000256" key="2">
    <source>
        <dbReference type="ARBA" id="ARBA00009997"/>
    </source>
</evidence>
<dbReference type="Gene3D" id="3.90.1560.10">
    <property type="entry name" value="ComB-like"/>
    <property type="match status" value="1"/>
</dbReference>
<evidence type="ECO:0000256" key="4">
    <source>
        <dbReference type="ARBA" id="ARBA00021948"/>
    </source>
</evidence>
<reference evidence="8 9" key="1">
    <citation type="submission" date="2024-09" db="EMBL/GenBank/DDBJ databases">
        <authorList>
            <person name="Sun Q."/>
            <person name="Mori K."/>
        </authorList>
    </citation>
    <scope>NUCLEOTIDE SEQUENCE [LARGE SCALE GENOMIC DNA]</scope>
    <source>
        <strain evidence="8 9">NCAIM B.02529</strain>
    </source>
</reference>
<evidence type="ECO:0000313" key="9">
    <source>
        <dbReference type="Proteomes" id="UP001589836"/>
    </source>
</evidence>
<keyword evidence="5" id="KW-0378">Hydrolase</keyword>
<comment type="catalytic activity">
    <reaction evidence="7">
        <text>(2R)-O-phospho-3-sulfolactate + H2O = (2R)-3-sulfolactate + phosphate</text>
        <dbReference type="Rhea" id="RHEA:23416"/>
        <dbReference type="ChEBI" id="CHEBI:15377"/>
        <dbReference type="ChEBI" id="CHEBI:15597"/>
        <dbReference type="ChEBI" id="CHEBI:43474"/>
        <dbReference type="ChEBI" id="CHEBI:58738"/>
        <dbReference type="EC" id="3.1.3.71"/>
    </reaction>
</comment>
<evidence type="ECO:0000256" key="3">
    <source>
        <dbReference type="ARBA" id="ARBA00012953"/>
    </source>
</evidence>
<evidence type="ECO:0000256" key="7">
    <source>
        <dbReference type="ARBA" id="ARBA00033711"/>
    </source>
</evidence>
<dbReference type="InterPro" id="IPR036702">
    <property type="entry name" value="ComB-like_sf"/>
</dbReference>
<dbReference type="SUPFAM" id="SSF142823">
    <property type="entry name" value="ComB-like"/>
    <property type="match status" value="1"/>
</dbReference>
<evidence type="ECO:0000256" key="1">
    <source>
        <dbReference type="ARBA" id="ARBA00001946"/>
    </source>
</evidence>
<dbReference type="RefSeq" id="WP_377345520.1">
    <property type="nucleotide sequence ID" value="NZ_JBHLTP010000003.1"/>
</dbReference>
<dbReference type="EMBL" id="JBHLTP010000003">
    <property type="protein sequence ID" value="MFC0522996.1"/>
    <property type="molecule type" value="Genomic_DNA"/>
</dbReference>
<comment type="similarity">
    <text evidence="2">Belongs to the ComB family.</text>
</comment>
<proteinExistence type="inferred from homology"/>
<name>A0ABV6LKR6_9BACI</name>
<gene>
    <name evidence="8" type="ORF">ACFFGV_05235</name>
</gene>
<evidence type="ECO:0000256" key="5">
    <source>
        <dbReference type="ARBA" id="ARBA00022801"/>
    </source>
</evidence>
<comment type="cofactor">
    <cofactor evidence="1">
        <name>Mg(2+)</name>
        <dbReference type="ChEBI" id="CHEBI:18420"/>
    </cofactor>
</comment>
<comment type="caution">
    <text evidence="8">The sequence shown here is derived from an EMBL/GenBank/DDBJ whole genome shotgun (WGS) entry which is preliminary data.</text>
</comment>
<dbReference type="PANTHER" id="PTHR37311">
    <property type="entry name" value="2-PHOSPHOSULFOLACTATE PHOSPHATASE-RELATED"/>
    <property type="match status" value="1"/>
</dbReference>
<protein>
    <recommendedName>
        <fullName evidence="4">Probable 2-phosphosulfolactate phosphatase</fullName>
        <ecNumber evidence="3">3.1.3.71</ecNumber>
    </recommendedName>
</protein>
<evidence type="ECO:0000313" key="8">
    <source>
        <dbReference type="EMBL" id="MFC0522996.1"/>
    </source>
</evidence>
<dbReference type="PANTHER" id="PTHR37311:SF1">
    <property type="entry name" value="2-PHOSPHOSULFOLACTATE PHOSPHATASE-RELATED"/>
    <property type="match status" value="1"/>
</dbReference>
<accession>A0ABV6LKR6</accession>
<organism evidence="8 9">
    <name type="scientific">Pontibacillus salicampi</name>
    <dbReference type="NCBI Taxonomy" id="1449801"/>
    <lineage>
        <taxon>Bacteria</taxon>
        <taxon>Bacillati</taxon>
        <taxon>Bacillota</taxon>
        <taxon>Bacilli</taxon>
        <taxon>Bacillales</taxon>
        <taxon>Bacillaceae</taxon>
        <taxon>Pontibacillus</taxon>
    </lineage>
</organism>
<keyword evidence="9" id="KW-1185">Reference proteome</keyword>
<dbReference type="Proteomes" id="UP001589836">
    <property type="component" value="Unassembled WGS sequence"/>
</dbReference>
<dbReference type="InterPro" id="IPR005238">
    <property type="entry name" value="ComB-like"/>
</dbReference>
<sequence length="251" mass="27937">MRKVHVVMKKEDIKAGKWSKQSVAVVFDVLLATSSIVSALANGAKEVIPVLHKEEARDKARIYPVEDTIISGKYNGITIEGFHPPNPLWLRNNIRNKRLILSTTNGTVAIRNAANASPLYLCSLLNIDAVAESILKEQNEEIVLICSGSGGSFSMEDFFGAGALVEALSEKEELMLSDAALTARHLYRVHRLNPYRLLTETRVGNMLMEFGLEQDIQYVATLNKYTIAPVYEKTRGTIKEVTNHEYSSEVE</sequence>
<dbReference type="EC" id="3.1.3.71" evidence="3"/>
<keyword evidence="6" id="KW-0460">Magnesium</keyword>